<accession>A0ABR2TS91</accession>
<sequence>MSGADPGVDEAGLDLLPVVLLVNFVVQPVGEIQGGLGLHHLVAVVQRLPHVFVGDGHDEAGEEEEADDQEGHEGQVDEHAEAAAACGSHQPDQRHEDQKAAHHQERSR</sequence>
<proteinExistence type="predicted"/>
<organism evidence="2 3">
    <name type="scientific">Hibiscus sabdariffa</name>
    <name type="common">roselle</name>
    <dbReference type="NCBI Taxonomy" id="183260"/>
    <lineage>
        <taxon>Eukaryota</taxon>
        <taxon>Viridiplantae</taxon>
        <taxon>Streptophyta</taxon>
        <taxon>Embryophyta</taxon>
        <taxon>Tracheophyta</taxon>
        <taxon>Spermatophyta</taxon>
        <taxon>Magnoliopsida</taxon>
        <taxon>eudicotyledons</taxon>
        <taxon>Gunneridae</taxon>
        <taxon>Pentapetalae</taxon>
        <taxon>rosids</taxon>
        <taxon>malvids</taxon>
        <taxon>Malvales</taxon>
        <taxon>Malvaceae</taxon>
        <taxon>Malvoideae</taxon>
        <taxon>Hibiscus</taxon>
    </lineage>
</organism>
<feature type="region of interest" description="Disordered" evidence="1">
    <location>
        <begin position="54"/>
        <end position="108"/>
    </location>
</feature>
<dbReference type="EMBL" id="JBBPBN010000004">
    <property type="protein sequence ID" value="KAK9040087.1"/>
    <property type="molecule type" value="Genomic_DNA"/>
</dbReference>
<gene>
    <name evidence="2" type="ORF">V6N11_015265</name>
</gene>
<evidence type="ECO:0000313" key="3">
    <source>
        <dbReference type="Proteomes" id="UP001396334"/>
    </source>
</evidence>
<reference evidence="2 3" key="1">
    <citation type="journal article" date="2024" name="G3 (Bethesda)">
        <title>Genome assembly of Hibiscus sabdariffa L. provides insights into metabolisms of medicinal natural products.</title>
        <authorList>
            <person name="Kim T."/>
        </authorList>
    </citation>
    <scope>NUCLEOTIDE SEQUENCE [LARGE SCALE GENOMIC DNA]</scope>
    <source>
        <strain evidence="2">TK-2024</strain>
        <tissue evidence="2">Old leaves</tissue>
    </source>
</reference>
<keyword evidence="3" id="KW-1185">Reference proteome</keyword>
<feature type="compositionally biased region" description="Basic and acidic residues" evidence="1">
    <location>
        <begin position="69"/>
        <end position="81"/>
    </location>
</feature>
<protein>
    <submittedName>
        <fullName evidence="2">Uncharacterized protein</fullName>
    </submittedName>
</protein>
<evidence type="ECO:0000256" key="1">
    <source>
        <dbReference type="SAM" id="MobiDB-lite"/>
    </source>
</evidence>
<dbReference type="Proteomes" id="UP001396334">
    <property type="component" value="Unassembled WGS sequence"/>
</dbReference>
<feature type="compositionally biased region" description="Basic and acidic residues" evidence="1">
    <location>
        <begin position="91"/>
        <end position="108"/>
    </location>
</feature>
<name>A0ABR2TS91_9ROSI</name>
<evidence type="ECO:0000313" key="2">
    <source>
        <dbReference type="EMBL" id="KAK9040087.1"/>
    </source>
</evidence>
<comment type="caution">
    <text evidence="2">The sequence shown here is derived from an EMBL/GenBank/DDBJ whole genome shotgun (WGS) entry which is preliminary data.</text>
</comment>